<dbReference type="PANTHER" id="PTHR11239">
    <property type="entry name" value="DNA-DIRECTED RNA POLYMERASE"/>
    <property type="match status" value="1"/>
</dbReference>
<accession>A0A835SCR3</accession>
<organism evidence="6 7">
    <name type="scientific">Chlamydomonas incerta</name>
    <dbReference type="NCBI Taxonomy" id="51695"/>
    <lineage>
        <taxon>Eukaryota</taxon>
        <taxon>Viridiplantae</taxon>
        <taxon>Chlorophyta</taxon>
        <taxon>core chlorophytes</taxon>
        <taxon>Chlorophyceae</taxon>
        <taxon>CS clade</taxon>
        <taxon>Chlamydomonadales</taxon>
        <taxon>Chlamydomonadaceae</taxon>
        <taxon>Chlamydomonas</taxon>
    </lineage>
</organism>
<protein>
    <recommendedName>
        <fullName evidence="5">TFIIS-type domain-containing protein</fullName>
    </recommendedName>
</protein>
<dbReference type="Gene3D" id="2.20.25.10">
    <property type="match status" value="1"/>
</dbReference>
<dbReference type="PROSITE" id="PS00466">
    <property type="entry name" value="ZF_TFIIS_1"/>
    <property type="match status" value="1"/>
</dbReference>
<keyword evidence="2 4" id="KW-0863">Zinc-finger</keyword>
<dbReference type="PROSITE" id="PS51133">
    <property type="entry name" value="ZF_TFIIS_2"/>
    <property type="match status" value="1"/>
</dbReference>
<keyword evidence="7" id="KW-1185">Reference proteome</keyword>
<dbReference type="Pfam" id="PF01096">
    <property type="entry name" value="Zn_ribbon_TFIIS"/>
    <property type="match status" value="1"/>
</dbReference>
<proteinExistence type="predicted"/>
<dbReference type="EMBL" id="JAEHOC010000060">
    <property type="protein sequence ID" value="KAG2424883.1"/>
    <property type="molecule type" value="Genomic_DNA"/>
</dbReference>
<evidence type="ECO:0000313" key="7">
    <source>
        <dbReference type="Proteomes" id="UP000650467"/>
    </source>
</evidence>
<gene>
    <name evidence="6" type="ORF">HXX76_014041</name>
</gene>
<evidence type="ECO:0000259" key="5">
    <source>
        <dbReference type="PROSITE" id="PS51133"/>
    </source>
</evidence>
<dbReference type="Proteomes" id="UP000650467">
    <property type="component" value="Unassembled WGS sequence"/>
</dbReference>
<dbReference type="InterPro" id="IPR001222">
    <property type="entry name" value="Znf_TFIIS"/>
</dbReference>
<evidence type="ECO:0000256" key="2">
    <source>
        <dbReference type="ARBA" id="ARBA00022771"/>
    </source>
</evidence>
<dbReference type="GO" id="GO:0003676">
    <property type="term" value="F:nucleic acid binding"/>
    <property type="evidence" value="ECO:0007669"/>
    <property type="project" value="InterPro"/>
</dbReference>
<evidence type="ECO:0000256" key="3">
    <source>
        <dbReference type="ARBA" id="ARBA00022833"/>
    </source>
</evidence>
<comment type="caution">
    <text evidence="6">The sequence shown here is derived from an EMBL/GenBank/DDBJ whole genome shotgun (WGS) entry which is preliminary data.</text>
</comment>
<evidence type="ECO:0000256" key="1">
    <source>
        <dbReference type="ARBA" id="ARBA00022723"/>
    </source>
</evidence>
<keyword evidence="1" id="KW-0479">Metal-binding</keyword>
<dbReference type="GO" id="GO:0005666">
    <property type="term" value="C:RNA polymerase III complex"/>
    <property type="evidence" value="ECO:0007669"/>
    <property type="project" value="TreeGrafter"/>
</dbReference>
<dbReference type="SUPFAM" id="SSF57783">
    <property type="entry name" value="Zinc beta-ribbon"/>
    <property type="match status" value="1"/>
</dbReference>
<dbReference type="GO" id="GO:0003899">
    <property type="term" value="F:DNA-directed RNA polymerase activity"/>
    <property type="evidence" value="ECO:0007669"/>
    <property type="project" value="InterPro"/>
</dbReference>
<dbReference type="OrthoDB" id="44867at2759"/>
<dbReference type="CDD" id="cd13749">
    <property type="entry name" value="Zn-ribbon_TFIIS"/>
    <property type="match status" value="1"/>
</dbReference>
<keyword evidence="3" id="KW-0862">Zinc</keyword>
<dbReference type="GO" id="GO:0006386">
    <property type="term" value="P:termination of RNA polymerase III transcription"/>
    <property type="evidence" value="ECO:0007669"/>
    <property type="project" value="TreeGrafter"/>
</dbReference>
<evidence type="ECO:0000256" key="4">
    <source>
        <dbReference type="PROSITE-ProRule" id="PRU00472"/>
    </source>
</evidence>
<name>A0A835SCR3_CHLIN</name>
<feature type="domain" description="TFIIS-type" evidence="5">
    <location>
        <begin position="149"/>
        <end position="189"/>
    </location>
</feature>
<dbReference type="InterPro" id="IPR012164">
    <property type="entry name" value="Rpa12/Rpb9/Rpc10/TFS"/>
</dbReference>
<reference evidence="6" key="1">
    <citation type="journal article" date="2020" name="bioRxiv">
        <title>Comparative genomics of Chlamydomonas.</title>
        <authorList>
            <person name="Craig R.J."/>
            <person name="Hasan A.R."/>
            <person name="Ness R.W."/>
            <person name="Keightley P.D."/>
        </authorList>
    </citation>
    <scope>NUCLEOTIDE SEQUENCE</scope>
    <source>
        <strain evidence="6">SAG 7.73</strain>
    </source>
</reference>
<dbReference type="GO" id="GO:0008270">
    <property type="term" value="F:zinc ion binding"/>
    <property type="evidence" value="ECO:0007669"/>
    <property type="project" value="UniProtKB-KW"/>
</dbReference>
<dbReference type="AlphaFoldDB" id="A0A835SCR3"/>
<dbReference type="PANTHER" id="PTHR11239:SF12">
    <property type="entry name" value="DNA-DIRECTED RNA POLYMERASE III SUBUNIT RPC10"/>
    <property type="match status" value="1"/>
</dbReference>
<dbReference type="SMART" id="SM00440">
    <property type="entry name" value="ZnF_C2C2"/>
    <property type="match status" value="1"/>
</dbReference>
<sequence>MSSATEEPCRPAEAGANPEQIRDAVRALLHADVLALELDAAWAREIEVGIFNWAIGFAKSRNVTRNWADPIFRRLYSEMARHVHLNLHPDSYVGNARLVERLRSREFRPAALASLEPERMFPEVWKESRQALALSEEKELNPKVVPKTDRFKCRMCKKNECSFYELQIRSGDEASTLFIQCLVCGYSWRING</sequence>
<evidence type="ECO:0000313" key="6">
    <source>
        <dbReference type="EMBL" id="KAG2424883.1"/>
    </source>
</evidence>